<dbReference type="AlphaFoldDB" id="A0A3N4PVZ8"/>
<dbReference type="Proteomes" id="UP000281332">
    <property type="component" value="Unassembled WGS sequence"/>
</dbReference>
<comment type="caution">
    <text evidence="1">The sequence shown here is derived from an EMBL/GenBank/DDBJ whole genome shotgun (WGS) entry which is preliminary data.</text>
</comment>
<organism evidence="1 2">
    <name type="scientific">Candidatus Pantoea deserta</name>
    <dbReference type="NCBI Taxonomy" id="1869313"/>
    <lineage>
        <taxon>Bacteria</taxon>
        <taxon>Pseudomonadati</taxon>
        <taxon>Pseudomonadota</taxon>
        <taxon>Gammaproteobacteria</taxon>
        <taxon>Enterobacterales</taxon>
        <taxon>Erwiniaceae</taxon>
        <taxon>Pantoea</taxon>
    </lineage>
</organism>
<protein>
    <submittedName>
        <fullName evidence="1">Uncharacterized protein</fullName>
    </submittedName>
</protein>
<keyword evidence="2" id="KW-1185">Reference proteome</keyword>
<evidence type="ECO:0000313" key="1">
    <source>
        <dbReference type="EMBL" id="RPE03684.1"/>
    </source>
</evidence>
<reference evidence="1 2" key="1">
    <citation type="submission" date="2018-11" db="EMBL/GenBank/DDBJ databases">
        <title>Whole genome sequencing of Pantoea sp. RIT388.</title>
        <authorList>
            <person name="Gan H.M."/>
            <person name="Hudson A.O."/>
        </authorList>
    </citation>
    <scope>NUCLEOTIDE SEQUENCE [LARGE SCALE GENOMIC DNA]</scope>
    <source>
        <strain evidence="1 2">RIT388</strain>
    </source>
</reference>
<accession>A0A3N4PVZ8</accession>
<proteinExistence type="predicted"/>
<dbReference type="OrthoDB" id="6540218at2"/>
<dbReference type="EMBL" id="RMVG01000002">
    <property type="protein sequence ID" value="RPE03684.1"/>
    <property type="molecule type" value="Genomic_DNA"/>
</dbReference>
<gene>
    <name evidence="1" type="ORF">BBB56_04155</name>
</gene>
<evidence type="ECO:0000313" key="2">
    <source>
        <dbReference type="Proteomes" id="UP000281332"/>
    </source>
</evidence>
<sequence>MVMKIRCTACGSAKFTFTHDPSSEASFHGARCANCNKRLTARDLLPNTPLDPIARCLVSQMKKNTNNRGT</sequence>
<name>A0A3N4PVZ8_9GAMM</name>
<dbReference type="RefSeq" id="WP_123799062.1">
    <property type="nucleotide sequence ID" value="NZ_RMVG01000002.1"/>
</dbReference>